<accession>A0ABW0FBA1</accession>
<sequence>MAGDRLGCAIARNKGTCENKQTIKRESLEAAVLTALRDHLMDEALCEEFCRAYPPPGL</sequence>
<organism evidence="1 2">
    <name type="scientific">Bosea minatitlanensis</name>
    <dbReference type="NCBI Taxonomy" id="128782"/>
    <lineage>
        <taxon>Bacteria</taxon>
        <taxon>Pseudomonadati</taxon>
        <taxon>Pseudomonadota</taxon>
        <taxon>Alphaproteobacteria</taxon>
        <taxon>Hyphomicrobiales</taxon>
        <taxon>Boseaceae</taxon>
        <taxon>Bosea</taxon>
    </lineage>
</organism>
<evidence type="ECO:0000313" key="1">
    <source>
        <dbReference type="EMBL" id="MFC5295861.1"/>
    </source>
</evidence>
<gene>
    <name evidence="1" type="ORF">ACFPK2_22990</name>
</gene>
<dbReference type="Proteomes" id="UP001595976">
    <property type="component" value="Unassembled WGS sequence"/>
</dbReference>
<comment type="caution">
    <text evidence="1">The sequence shown here is derived from an EMBL/GenBank/DDBJ whole genome shotgun (WGS) entry which is preliminary data.</text>
</comment>
<keyword evidence="2" id="KW-1185">Reference proteome</keyword>
<name>A0ABW0FBA1_9HYPH</name>
<reference evidence="2" key="1">
    <citation type="journal article" date="2019" name="Int. J. Syst. Evol. Microbiol.">
        <title>The Global Catalogue of Microorganisms (GCM) 10K type strain sequencing project: providing services to taxonomists for standard genome sequencing and annotation.</title>
        <authorList>
            <consortium name="The Broad Institute Genomics Platform"/>
            <consortium name="The Broad Institute Genome Sequencing Center for Infectious Disease"/>
            <person name="Wu L."/>
            <person name="Ma J."/>
        </authorList>
    </citation>
    <scope>NUCLEOTIDE SEQUENCE [LARGE SCALE GENOMIC DNA]</scope>
    <source>
        <strain evidence="2">CGMCC 1.15643</strain>
    </source>
</reference>
<proteinExistence type="predicted"/>
<dbReference type="EMBL" id="JBHSLI010000019">
    <property type="protein sequence ID" value="MFC5295861.1"/>
    <property type="molecule type" value="Genomic_DNA"/>
</dbReference>
<dbReference type="RefSeq" id="WP_260349766.1">
    <property type="nucleotide sequence ID" value="NZ_JAOAOS010000031.1"/>
</dbReference>
<evidence type="ECO:0000313" key="2">
    <source>
        <dbReference type="Proteomes" id="UP001595976"/>
    </source>
</evidence>
<protein>
    <submittedName>
        <fullName evidence="1">Uncharacterized protein</fullName>
    </submittedName>
</protein>